<keyword evidence="2" id="KW-0812">Transmembrane</keyword>
<dbReference type="InterPro" id="IPR055338">
    <property type="entry name" value="YqfX-like"/>
</dbReference>
<sequence length="120" mass="13205">MAGRDHDEESLYDKRNAYNNEEYAKELAADQYDPEAARRNRDDKPLHSEGRRSLEGGTGIGWLALIISACALFFLPIVLGIAGIIIGYVAYRQGARTLGGWAIGIGIVAVLIQLLSPLFW</sequence>
<evidence type="ECO:0008006" key="4">
    <source>
        <dbReference type="Google" id="ProtNLM"/>
    </source>
</evidence>
<feature type="region of interest" description="Disordered" evidence="1">
    <location>
        <begin position="26"/>
        <end position="56"/>
    </location>
</feature>
<keyword evidence="2" id="KW-1133">Transmembrane helix</keyword>
<name>A0AAU8IEW4_9BACL</name>
<feature type="compositionally biased region" description="Basic and acidic residues" evidence="1">
    <location>
        <begin position="35"/>
        <end position="54"/>
    </location>
</feature>
<evidence type="ECO:0000313" key="3">
    <source>
        <dbReference type="EMBL" id="XCJ16521.1"/>
    </source>
</evidence>
<proteinExistence type="predicted"/>
<feature type="transmembrane region" description="Helical" evidence="2">
    <location>
        <begin position="98"/>
        <end position="119"/>
    </location>
</feature>
<feature type="transmembrane region" description="Helical" evidence="2">
    <location>
        <begin position="60"/>
        <end position="91"/>
    </location>
</feature>
<organism evidence="3">
    <name type="scientific">Sporolactobacillus sp. Y61</name>
    <dbReference type="NCBI Taxonomy" id="3160863"/>
    <lineage>
        <taxon>Bacteria</taxon>
        <taxon>Bacillati</taxon>
        <taxon>Bacillota</taxon>
        <taxon>Bacilli</taxon>
        <taxon>Bacillales</taxon>
        <taxon>Sporolactobacillaceae</taxon>
        <taxon>Sporolactobacillus</taxon>
    </lineage>
</organism>
<evidence type="ECO:0000256" key="1">
    <source>
        <dbReference type="SAM" id="MobiDB-lite"/>
    </source>
</evidence>
<dbReference type="RefSeq" id="WP_129929852.1">
    <property type="nucleotide sequence ID" value="NZ_CP159510.1"/>
</dbReference>
<dbReference type="AlphaFoldDB" id="A0AAU8IEW4"/>
<keyword evidence="2" id="KW-0472">Membrane</keyword>
<gene>
    <name evidence="3" type="ORF">ABNN70_12800</name>
</gene>
<accession>A0AAU8IEW4</accession>
<protein>
    <recommendedName>
        <fullName evidence="4">DUF4190 domain-containing protein</fullName>
    </recommendedName>
</protein>
<reference evidence="3" key="1">
    <citation type="submission" date="2024-06" db="EMBL/GenBank/DDBJ databases">
        <authorList>
            <person name="Fan A."/>
            <person name="Zhang F.Y."/>
            <person name="Zhang L."/>
        </authorList>
    </citation>
    <scope>NUCLEOTIDE SEQUENCE</scope>
    <source>
        <strain evidence="3">Y61</strain>
    </source>
</reference>
<dbReference type="EMBL" id="CP159510">
    <property type="protein sequence ID" value="XCJ16521.1"/>
    <property type="molecule type" value="Genomic_DNA"/>
</dbReference>
<evidence type="ECO:0000256" key="2">
    <source>
        <dbReference type="SAM" id="Phobius"/>
    </source>
</evidence>
<dbReference type="PANTHER" id="PTHR40040">
    <property type="entry name" value="SMALL HYDROPHOBIC PROTEIN-RELATED"/>
    <property type="match status" value="1"/>
</dbReference>
<dbReference type="PANTHER" id="PTHR40040:SF1">
    <property type="entry name" value="MEMBRANE PROTEIN"/>
    <property type="match status" value="1"/>
</dbReference>